<name>A0ACC0DAE1_9PEZI</name>
<dbReference type="Proteomes" id="UP001497680">
    <property type="component" value="Unassembled WGS sequence"/>
</dbReference>
<reference evidence="1 2" key="1">
    <citation type="journal article" date="2022" name="New Phytol.">
        <title>Ecological generalism drives hyperdiversity of secondary metabolite gene clusters in xylarialean endophytes.</title>
        <authorList>
            <person name="Franco M.E.E."/>
            <person name="Wisecaver J.H."/>
            <person name="Arnold A.E."/>
            <person name="Ju Y.M."/>
            <person name="Slot J.C."/>
            <person name="Ahrendt S."/>
            <person name="Moore L.P."/>
            <person name="Eastman K.E."/>
            <person name="Scott K."/>
            <person name="Konkel Z."/>
            <person name="Mondo S.J."/>
            <person name="Kuo A."/>
            <person name="Hayes R.D."/>
            <person name="Haridas S."/>
            <person name="Andreopoulos B."/>
            <person name="Riley R."/>
            <person name="LaButti K."/>
            <person name="Pangilinan J."/>
            <person name="Lipzen A."/>
            <person name="Amirebrahimi M."/>
            <person name="Yan J."/>
            <person name="Adam C."/>
            <person name="Keymanesh K."/>
            <person name="Ng V."/>
            <person name="Louie K."/>
            <person name="Northen T."/>
            <person name="Drula E."/>
            <person name="Henrissat B."/>
            <person name="Hsieh H.M."/>
            <person name="Youens-Clark K."/>
            <person name="Lutzoni F."/>
            <person name="Miadlikowska J."/>
            <person name="Eastwood D.C."/>
            <person name="Hamelin R.C."/>
            <person name="Grigoriev I.V."/>
            <person name="U'Ren J.M."/>
        </authorList>
    </citation>
    <scope>NUCLEOTIDE SEQUENCE [LARGE SCALE GENOMIC DNA]</scope>
    <source>
        <strain evidence="1 2">ER1909</strain>
    </source>
</reference>
<sequence length="1088" mass="122974">MERTNTTGASAPSPRILSLDGGGIRGKSSLLILEEIMERIAKAEGLDDVPKPCDYFDLIGGTSTGGIIAIMLGRLSMTVNDCIRAYDKVAELAFTPKWHLPVAPPKGAYSAQNLEYAIKQTVKEFCTEDSCVALRSKGTPTTGICEHDDLEFRSNSCTKTAVLAITKDNVDAPPTLFTTYDTSARHQGCTIWQVARATSAATTFFKSIQLGRDNINYIDAGFGYNNPCEVLIEEARRQFPTSDQLKILSIGTGLGSIVTIKDKRWYIIKALKSMATNSSKVANRLDRQYSETGYYHRFNVSRGLEDISLSDWDKTSSISAHTTNYIMENQRAFERFVVSFLQSPIAQSEVPDASNETLSISTHFCIPFPKNKRFVGRDAVLAKLKEMYFMGNCQQVALVGLGGIGKTQVAIQFAYWVKENKPEYSIFWVPALSHSSFEQAYTDIARDLSIGKGLENESIMDSVRRYLNSERAGKWFLIVDNADDVDILYGSPGTAKGMNQYLPRSENGITLFTTRSRDVAQSCAENNAIELAQMDHQEALSFLKTSLDLNAVEYEEGAASDLLHELGFLPLAIKQAIAYLNISKLPIREYLRLLRNTEQNMVDLMSREFCGDFQYQNSQKAIATTWLVSFDRISDNQNAAHILEFISRIEPKAIPQSILPSLQSERRLLDAIGTLCSYAFLIRRGREDTFDMHRLVHLGARIWIQRRNLTTRVTCNAILHLKKTYPPPDYMYQKLWQTYLPHALKVLYESSEHCFEERYWLCLDVGQTLHKESRIKESIWALEETYRWALKHLPDDSPLLLASGDGLATAYTDDDRNKEAIELFEHIITIKRRILGDNVEHIAPVNTKIPGEDHVGLSLSLYLVSRAYLRNGQIKEATMIAERVALFRKETLPENDPGRLAVEHTLGYIYLEQNRVKDAVEIFEHVVAVQRMLPMEHYNRLATEHELARVYLEDDRVNDAIKLFEHVVSVKKILPKEHPGRLASGKCLASAYARKGLVKDAIQLYEQVVAIRKMLPEDNRSRIESETQLGIAYLLNNQVESNQAERAIELLSANIKIMEETFKADDPCMIQSKKGLEYAYGILEKQQL</sequence>
<accession>A0ACC0DAE1</accession>
<proteinExistence type="predicted"/>
<organism evidence="1 2">
    <name type="scientific">Hypoxylon rubiginosum</name>
    <dbReference type="NCBI Taxonomy" id="110542"/>
    <lineage>
        <taxon>Eukaryota</taxon>
        <taxon>Fungi</taxon>
        <taxon>Dikarya</taxon>
        <taxon>Ascomycota</taxon>
        <taxon>Pezizomycotina</taxon>
        <taxon>Sordariomycetes</taxon>
        <taxon>Xylariomycetidae</taxon>
        <taxon>Xylariales</taxon>
        <taxon>Hypoxylaceae</taxon>
        <taxon>Hypoxylon</taxon>
    </lineage>
</organism>
<protein>
    <submittedName>
        <fullName evidence="1">Acyl transferase/acyl hydrolase/lysophospholipase</fullName>
    </submittedName>
</protein>
<keyword evidence="1" id="KW-0378">Hydrolase</keyword>
<dbReference type="EMBL" id="MU394294">
    <property type="protein sequence ID" value="KAI6089719.1"/>
    <property type="molecule type" value="Genomic_DNA"/>
</dbReference>
<comment type="caution">
    <text evidence="1">The sequence shown here is derived from an EMBL/GenBank/DDBJ whole genome shotgun (WGS) entry which is preliminary data.</text>
</comment>
<gene>
    <name evidence="1" type="ORF">F4821DRAFT_51782</name>
</gene>
<evidence type="ECO:0000313" key="2">
    <source>
        <dbReference type="Proteomes" id="UP001497680"/>
    </source>
</evidence>
<evidence type="ECO:0000313" key="1">
    <source>
        <dbReference type="EMBL" id="KAI6089719.1"/>
    </source>
</evidence>
<keyword evidence="2" id="KW-1185">Reference proteome</keyword>
<keyword evidence="1" id="KW-0808">Transferase</keyword>